<evidence type="ECO:0000256" key="1">
    <source>
        <dbReference type="SAM" id="MobiDB-lite"/>
    </source>
</evidence>
<feature type="compositionally biased region" description="Basic and acidic residues" evidence="1">
    <location>
        <begin position="1301"/>
        <end position="1324"/>
    </location>
</feature>
<feature type="region of interest" description="Disordered" evidence="1">
    <location>
        <begin position="457"/>
        <end position="1470"/>
    </location>
</feature>
<feature type="compositionally biased region" description="Low complexity" evidence="1">
    <location>
        <begin position="379"/>
        <end position="394"/>
    </location>
</feature>
<feature type="compositionally biased region" description="Low complexity" evidence="1">
    <location>
        <begin position="1246"/>
        <end position="1265"/>
    </location>
</feature>
<feature type="compositionally biased region" description="Low complexity" evidence="1">
    <location>
        <begin position="576"/>
        <end position="592"/>
    </location>
</feature>
<dbReference type="InParanoid" id="A0A2K1QTB5"/>
<feature type="region of interest" description="Disordered" evidence="1">
    <location>
        <begin position="1"/>
        <end position="321"/>
    </location>
</feature>
<feature type="compositionally biased region" description="Basic and acidic residues" evidence="1">
    <location>
        <begin position="1394"/>
        <end position="1405"/>
    </location>
</feature>
<evidence type="ECO:0000313" key="2">
    <source>
        <dbReference type="EMBL" id="PNS18249.1"/>
    </source>
</evidence>
<proteinExistence type="predicted"/>
<feature type="compositionally biased region" description="Polar residues" evidence="1">
    <location>
        <begin position="1107"/>
        <end position="1133"/>
    </location>
</feature>
<gene>
    <name evidence="2" type="ORF">CAC42_7618</name>
</gene>
<keyword evidence="3" id="KW-1185">Reference proteome</keyword>
<accession>A0A2K1QTB5</accession>
<feature type="compositionally biased region" description="Low complexity" evidence="1">
    <location>
        <begin position="290"/>
        <end position="307"/>
    </location>
</feature>
<feature type="compositionally biased region" description="Low complexity" evidence="1">
    <location>
        <begin position="691"/>
        <end position="706"/>
    </location>
</feature>
<feature type="compositionally biased region" description="Basic and acidic residues" evidence="1">
    <location>
        <begin position="1429"/>
        <end position="1470"/>
    </location>
</feature>
<feature type="compositionally biased region" description="Polar residues" evidence="1">
    <location>
        <begin position="255"/>
        <end position="264"/>
    </location>
</feature>
<dbReference type="Proteomes" id="UP000243797">
    <property type="component" value="Unassembled WGS sequence"/>
</dbReference>
<feature type="compositionally biased region" description="Basic and acidic residues" evidence="1">
    <location>
        <begin position="1365"/>
        <end position="1387"/>
    </location>
</feature>
<comment type="caution">
    <text evidence="2">The sequence shown here is derived from an EMBL/GenBank/DDBJ whole genome shotgun (WGS) entry which is preliminary data.</text>
</comment>
<feature type="compositionally biased region" description="Polar residues" evidence="1">
    <location>
        <begin position="139"/>
        <end position="165"/>
    </location>
</feature>
<feature type="compositionally biased region" description="Basic and acidic residues" evidence="1">
    <location>
        <begin position="1267"/>
        <end position="1277"/>
    </location>
</feature>
<feature type="compositionally biased region" description="Low complexity" evidence="1">
    <location>
        <begin position="663"/>
        <end position="682"/>
    </location>
</feature>
<dbReference type="EMBL" id="NKHZ01000043">
    <property type="protein sequence ID" value="PNS18249.1"/>
    <property type="molecule type" value="Genomic_DNA"/>
</dbReference>
<evidence type="ECO:0000313" key="3">
    <source>
        <dbReference type="Proteomes" id="UP000243797"/>
    </source>
</evidence>
<feature type="compositionally biased region" description="Low complexity" evidence="1">
    <location>
        <begin position="52"/>
        <end position="71"/>
    </location>
</feature>
<organism evidence="2 3">
    <name type="scientific">Sphaceloma murrayae</name>
    <dbReference type="NCBI Taxonomy" id="2082308"/>
    <lineage>
        <taxon>Eukaryota</taxon>
        <taxon>Fungi</taxon>
        <taxon>Dikarya</taxon>
        <taxon>Ascomycota</taxon>
        <taxon>Pezizomycotina</taxon>
        <taxon>Dothideomycetes</taxon>
        <taxon>Dothideomycetidae</taxon>
        <taxon>Myriangiales</taxon>
        <taxon>Elsinoaceae</taxon>
        <taxon>Sphaceloma</taxon>
    </lineage>
</organism>
<feature type="region of interest" description="Disordered" evidence="1">
    <location>
        <begin position="338"/>
        <end position="433"/>
    </location>
</feature>
<feature type="compositionally biased region" description="Low complexity" evidence="1">
    <location>
        <begin position="734"/>
        <end position="770"/>
    </location>
</feature>
<feature type="compositionally biased region" description="Low complexity" evidence="1">
    <location>
        <begin position="555"/>
        <end position="564"/>
    </location>
</feature>
<feature type="compositionally biased region" description="Polar residues" evidence="1">
    <location>
        <begin position="500"/>
        <end position="520"/>
    </location>
</feature>
<feature type="compositionally biased region" description="Polar residues" evidence="1">
    <location>
        <begin position="1186"/>
        <end position="1197"/>
    </location>
</feature>
<protein>
    <submittedName>
        <fullName evidence="2">Uncharacterized protein</fullName>
    </submittedName>
</protein>
<feature type="compositionally biased region" description="Polar residues" evidence="1">
    <location>
        <begin position="1218"/>
        <end position="1239"/>
    </location>
</feature>
<feature type="compositionally biased region" description="Polar residues" evidence="1">
    <location>
        <begin position="185"/>
        <end position="200"/>
    </location>
</feature>
<feature type="compositionally biased region" description="Low complexity" evidence="1">
    <location>
        <begin position="602"/>
        <end position="619"/>
    </location>
</feature>
<feature type="compositionally biased region" description="Basic and acidic residues" evidence="1">
    <location>
        <begin position="1334"/>
        <end position="1358"/>
    </location>
</feature>
<feature type="compositionally biased region" description="Polar residues" evidence="1">
    <location>
        <begin position="463"/>
        <end position="486"/>
    </location>
</feature>
<feature type="compositionally biased region" description="Polar residues" evidence="1">
    <location>
        <begin position="215"/>
        <end position="238"/>
    </location>
</feature>
<feature type="compositionally biased region" description="Polar residues" evidence="1">
    <location>
        <begin position="397"/>
        <end position="411"/>
    </location>
</feature>
<dbReference type="OrthoDB" id="3942920at2759"/>
<feature type="compositionally biased region" description="Polar residues" evidence="1">
    <location>
        <begin position="631"/>
        <end position="648"/>
    </location>
</feature>
<sequence length="1470" mass="152372">MQKLKKILNPGSSKDDEVMYSDANPGKIAGEGAHFSGKDKPSRGFSRRSKSSKSTSPAPAEAASSSKPAPAGLDAKNPTASAAAPAASAAPTEAAGVHSSTESAPTKNVEKQEFTTGPASTAPLAGALTASGQKERATSDVSGSVYSQDASAPPATNTRDSSATHNAALGAGAGAGALGAAGMATGQSENHSAAPLSSSGEMPGRSLSQEEQEIQDATFTYRSYQLASPSKPANTRQDSMPAVPGRFPSTDGLEAQTQGSQPYAGSTVAVPPAAGSPILEEPSTPTRASQTLPTTAAAQTPTQPPVTSNKQDESHVGRNAALAGGVGAAGATAYGLAQSRDQGVSKAPSAPIAQSSSVADQTESTPSAFTSQPPKGDLPQAPVTPTKQTTTTAPIISKSTPSQPATSTTMTKPVEVVASKGSTPAKSEDEHHYGRNALFAGGAGAAAAGLYRAVKGDEKAEPVQQTQQPTASSIPASTQSSESNVPSHAPSKRGGFFSGPQGTAIGNSPSTTASAYSEQRATPHVPHKDGTQDAAAAGAGGYLGTGSFEQPEKFSAGSQSGAAQPSRDESHTGRNAALAGGAGAATTAAAYGLHERDNGHVPAPATSQSVPQASSQAPVGSVTHSPAAPVKQSTQTSAHPAQSSQVASQEAPLHSTKDESHAGRNAALAGGAVAATGAGAYALHERKADTPHTMQQTQTTQPSQSSRGIAHHQGVDNPSAGPVTGSNAMKTDHTTPVTSTTAPLTSSTAPLTSNTAPVTSSAAPAMASTTHNPATAPKTTAGHDSTITTEKSKQEDSHAGRNTALAGGAAVAGGAFAAHELSQRDREKLEQEKAHEAERAEKEHQKEVARQEQEAKHKADEETKAAKKQAEKDEKAAKKQAEKDEKEAKKKAEKEEKAAKKQAEKDEKHAKKQHEKEVAAAAAAAEVEKKRQEKEAQKEEERKLKEQQKEEEHQRKLAEKEDKRKSKEVEREESKADKKRQQQEEAAALAAAEAERKHHAEEIKRAEDERAAKLHAEKEERERQEKLQKEQEREAEKEEKSKKRRSVFGFLHRDKDEKSRSPSTERRRDETTDKDGHKKEAAAGAAGVAGVGAAAYALHDRDGERTTAATDPSKLSTAGPTTAQNPAASSARDTTALGGSQGTSAVPASTGDAGGNAHATATQHQHIGTDGPIGNQTGVTGAAPNAHTTATQYQHVGTNGPIGNHTAVAGAAPGTAVSDYTSPTRATTGSETSPNQVGNDKQHSKAPLAAGAAGTAAVAGGAYAATRGRDETARDSLADQTTNQTATGRPTQTATTAAPTHSDKVHDKNDKHAKHADDDKEEKSKKRRSLLGFLHRDKSKDRDEKSSDRERSKSRPREPAIAAVPEEKTSRHDKHDKSEAGKVDKTDFAPAAVSDERARTPERTAAKSAHGSSSEGNNDGVGRHHSKLHKEPPKKVKEELEQKAEEIRRRSYEEHGGRHMGVDGEIGRAQ</sequence>
<feature type="compositionally biased region" description="Basic and acidic residues" evidence="1">
    <location>
        <begin position="821"/>
        <end position="918"/>
    </location>
</feature>
<feature type="compositionally biased region" description="Polar residues" evidence="1">
    <location>
        <begin position="352"/>
        <end position="373"/>
    </location>
</feature>
<feature type="compositionally biased region" description="Basic and acidic residues" evidence="1">
    <location>
        <begin position="993"/>
        <end position="1041"/>
    </location>
</feature>
<feature type="compositionally biased region" description="Low complexity" evidence="1">
    <location>
        <begin position="1082"/>
        <end position="1095"/>
    </location>
</feature>
<feature type="compositionally biased region" description="Low complexity" evidence="1">
    <location>
        <begin position="804"/>
        <end position="818"/>
    </location>
</feature>
<feature type="compositionally biased region" description="Low complexity" evidence="1">
    <location>
        <begin position="1284"/>
        <end position="1300"/>
    </location>
</feature>
<feature type="compositionally biased region" description="Basic and acidic residues" evidence="1">
    <location>
        <begin position="926"/>
        <end position="983"/>
    </location>
</feature>
<feature type="compositionally biased region" description="Basic and acidic residues" evidence="1">
    <location>
        <begin position="790"/>
        <end position="799"/>
    </location>
</feature>
<name>A0A2K1QTB5_9PEZI</name>
<dbReference type="PANTHER" id="PTHR47026:SF2">
    <property type="entry name" value="FLAGELLAR ASSOCIATED PROTEIN"/>
    <property type="match status" value="1"/>
</dbReference>
<reference evidence="2 3" key="1">
    <citation type="submission" date="2017-06" db="EMBL/GenBank/DDBJ databases">
        <title>Draft genome sequence of a variant of Elsinoe murrayae.</title>
        <authorList>
            <person name="Cheng Q."/>
        </authorList>
    </citation>
    <scope>NUCLEOTIDE SEQUENCE [LARGE SCALE GENOMIC DNA]</scope>
    <source>
        <strain evidence="2 3">CQ-2017a</strain>
    </source>
</reference>
<feature type="compositionally biased region" description="Low complexity" evidence="1">
    <location>
        <begin position="78"/>
        <end position="95"/>
    </location>
</feature>
<feature type="compositionally biased region" description="Basic and acidic residues" evidence="1">
    <location>
        <begin position="1051"/>
        <end position="1081"/>
    </location>
</feature>
<dbReference type="STRING" id="2082308.A0A2K1QTB5"/>
<feature type="compositionally biased region" description="Low complexity" evidence="1">
    <location>
        <begin position="1206"/>
        <end position="1217"/>
    </location>
</feature>
<dbReference type="PANTHER" id="PTHR47026">
    <property type="entry name" value="PIGMENTOSA GTPASE REGULATOR-LIKE PROTEIN, PUTATIVE-RELATED"/>
    <property type="match status" value="1"/>
</dbReference>